<reference evidence="1 2" key="1">
    <citation type="submission" date="2020-08" db="EMBL/GenBank/DDBJ databases">
        <title>Sequencing the genomes of 1000 actinobacteria strains.</title>
        <authorList>
            <person name="Klenk H.-P."/>
        </authorList>
    </citation>
    <scope>NUCLEOTIDE SEQUENCE [LARGE SCALE GENOMIC DNA]</scope>
    <source>
        <strain evidence="1 2">DSM 44230</strain>
    </source>
</reference>
<evidence type="ECO:0000313" key="2">
    <source>
        <dbReference type="Proteomes" id="UP000533598"/>
    </source>
</evidence>
<dbReference type="GO" id="GO:0003677">
    <property type="term" value="F:DNA binding"/>
    <property type="evidence" value="ECO:0007669"/>
    <property type="project" value="UniProtKB-KW"/>
</dbReference>
<sequence>MAGDEIDWGEAQEALRVTRMDWAVPVLVALAKGPQTWTSLRARVQQSGMKTGRPLLYDKAYNRTLDAMVKAGLIIRKEKGGFPRTVTYQSTSKAGGVLFALRSYSDWSHNHKAQ</sequence>
<dbReference type="InterPro" id="IPR036390">
    <property type="entry name" value="WH_DNA-bd_sf"/>
</dbReference>
<dbReference type="AlphaFoldDB" id="A0A7W7CDZ7"/>
<protein>
    <submittedName>
        <fullName evidence="1">DNA-binding HxlR family transcriptional regulator</fullName>
    </submittedName>
</protein>
<dbReference type="Gene3D" id="1.10.10.10">
    <property type="entry name" value="Winged helix-like DNA-binding domain superfamily/Winged helix DNA-binding domain"/>
    <property type="match status" value="1"/>
</dbReference>
<evidence type="ECO:0000313" key="1">
    <source>
        <dbReference type="EMBL" id="MBB4679435.1"/>
    </source>
</evidence>
<dbReference type="SUPFAM" id="SSF46785">
    <property type="entry name" value="Winged helix' DNA-binding domain"/>
    <property type="match status" value="1"/>
</dbReference>
<comment type="caution">
    <text evidence="1">The sequence shown here is derived from an EMBL/GenBank/DDBJ whole genome shotgun (WGS) entry which is preliminary data.</text>
</comment>
<dbReference type="Proteomes" id="UP000533598">
    <property type="component" value="Unassembled WGS sequence"/>
</dbReference>
<dbReference type="EMBL" id="JACHMH010000001">
    <property type="protein sequence ID" value="MBB4679435.1"/>
    <property type="molecule type" value="Genomic_DNA"/>
</dbReference>
<dbReference type="InterPro" id="IPR036388">
    <property type="entry name" value="WH-like_DNA-bd_sf"/>
</dbReference>
<keyword evidence="1" id="KW-0238">DNA-binding</keyword>
<gene>
    <name evidence="1" type="ORF">HNR67_005553</name>
</gene>
<proteinExistence type="predicted"/>
<name>A0A7W7CDZ7_9PSEU</name>
<accession>A0A7W7CDZ7</accession>
<dbReference type="RefSeq" id="WP_185005187.1">
    <property type="nucleotide sequence ID" value="NZ_BAAAUI010000001.1"/>
</dbReference>
<organism evidence="1 2">
    <name type="scientific">Crossiella cryophila</name>
    <dbReference type="NCBI Taxonomy" id="43355"/>
    <lineage>
        <taxon>Bacteria</taxon>
        <taxon>Bacillati</taxon>
        <taxon>Actinomycetota</taxon>
        <taxon>Actinomycetes</taxon>
        <taxon>Pseudonocardiales</taxon>
        <taxon>Pseudonocardiaceae</taxon>
        <taxon>Crossiella</taxon>
    </lineage>
</organism>
<keyword evidence="2" id="KW-1185">Reference proteome</keyword>